<reference evidence="1 2" key="1">
    <citation type="submission" date="2023-05" db="EMBL/GenBank/DDBJ databases">
        <title>Novel species of genus Flectobacillus isolated from stream in China.</title>
        <authorList>
            <person name="Lu H."/>
        </authorList>
    </citation>
    <scope>NUCLEOTIDE SEQUENCE [LARGE SCALE GENOMIC DNA]</scope>
    <source>
        <strain evidence="1 2">KCTC 42575</strain>
    </source>
</reference>
<evidence type="ECO:0000313" key="1">
    <source>
        <dbReference type="EMBL" id="MDI9860129.1"/>
    </source>
</evidence>
<sequence length="392" mass="45431">MKHYILLITSLLYLLDIHYSHAQLYTQSKAEKALQTYREELLGFRKEHPKKRNLPDAKFFFFGMGNRAKMFYKDGRIISLSDKRVIRRWKVKSTLIVPSEYLVHLELQDGRAVDIQEDETGVYVYENNLQIILAESPITLPTFSDKKFPSVLRTLHHELLVNIQDGKPLVNTIVYTKPWFKSAAIITMALKKTNNLPLVEAWIKGLNTPFDRNNNAGYAEADNLGQVLYMLSTVADKKHSLVTKILDEVDNFDKGGFIEGRTADMLPHAVYQTKWLKFGLKEMQLPDKYKIPSQYDSYSSLIWWDFQKDYVKGDQVDDNLALNSPQYVWAEDHFFKQNKGPISAREYPLTWEAEVNELKYESLGIIDQTLVDLRIAPTNAWQAAEMLLLLLE</sequence>
<dbReference type="EMBL" id="JASHIF010000010">
    <property type="protein sequence ID" value="MDI9860129.1"/>
    <property type="molecule type" value="Genomic_DNA"/>
</dbReference>
<keyword evidence="2" id="KW-1185">Reference proteome</keyword>
<accession>A0ABT6Y983</accession>
<name>A0ABT6Y983_9BACT</name>
<dbReference type="Proteomes" id="UP001236507">
    <property type="component" value="Unassembled WGS sequence"/>
</dbReference>
<organism evidence="1 2">
    <name type="scientific">Flectobacillus roseus</name>
    <dbReference type="NCBI Taxonomy" id="502259"/>
    <lineage>
        <taxon>Bacteria</taxon>
        <taxon>Pseudomonadati</taxon>
        <taxon>Bacteroidota</taxon>
        <taxon>Cytophagia</taxon>
        <taxon>Cytophagales</taxon>
        <taxon>Flectobacillaceae</taxon>
        <taxon>Flectobacillus</taxon>
    </lineage>
</organism>
<gene>
    <name evidence="1" type="ORF">QM524_12995</name>
</gene>
<dbReference type="RefSeq" id="WP_283344931.1">
    <property type="nucleotide sequence ID" value="NZ_JASHIF010000010.1"/>
</dbReference>
<protein>
    <submittedName>
        <fullName evidence="1">Uncharacterized protein</fullName>
    </submittedName>
</protein>
<comment type="caution">
    <text evidence="1">The sequence shown here is derived from an EMBL/GenBank/DDBJ whole genome shotgun (WGS) entry which is preliminary data.</text>
</comment>
<proteinExistence type="predicted"/>
<evidence type="ECO:0000313" key="2">
    <source>
        <dbReference type="Proteomes" id="UP001236507"/>
    </source>
</evidence>